<proteinExistence type="predicted"/>
<dbReference type="GO" id="GO:0051701">
    <property type="term" value="P:biological process involved in interaction with host"/>
    <property type="evidence" value="ECO:0007669"/>
    <property type="project" value="UniProtKB-ARBA"/>
</dbReference>
<dbReference type="KEGG" id="vg:24366755"/>
<dbReference type="Gene3D" id="3.30.2020.50">
    <property type="match status" value="1"/>
</dbReference>
<dbReference type="EMBL" id="KP797973">
    <property type="protein sequence ID" value="AJQ21023.1"/>
    <property type="molecule type" value="Genomic_DNA"/>
</dbReference>
<dbReference type="SUPFAM" id="SSF51126">
    <property type="entry name" value="Pectin lyase-like"/>
    <property type="match status" value="1"/>
</dbReference>
<dbReference type="InterPro" id="IPR011050">
    <property type="entry name" value="Pectin_lyase_fold/virulence"/>
</dbReference>
<sequence length="666" mass="71658">MKPQFSQPKGSVSKETNKDSIARKFGCKKSEVLYAKPGSTLTGYKVIYDKVTQRSYALPSNLPAGATITSLTDGILVHNTGTVDLGELAVLREEFVTLVENFTSGFTIRVKNEVVSDGTYLYRWGGSLPKIVPPSSTPLNSGGIGVGKWVLSDRTKAELGSSSGAGMSGFDPFYTYPDKTVGNYLSQVPGSDNTGMNNSLDSFNAAILKLALKGGGVLHPEPGIYKISGGSVLLPSYVTLDLRGCELRGDGKGTNTLIASGWVENGTLIDITPEYGTGGGDGNGTHFVIQARVFGGKLTNAGIGIRGQRFNYGTTIEGVWFENSLSQGWFTTHSWGLKVTRCLARATCKMLDFVDWTEVSNNDFEGLAYFVSGYVGLIIGTGGYGGSYSCRIISNGFHQMETAIKLEGEIDDLVIESNHYERTVYHVVGDQYTKTNFRIKHNWMKANLAHPDDPSLEPPTKPGVIPMVFQNLKDSDIGPNRFTNDSGSTYSAHIVATGDECYGNRYYVGYKTDVDNDFSKIQMSNANALYVMRGSNNSTISQPSIELRSGSAAYTVEKYKASYNMQLNKIPLCDVYLDGSGNATVTTWFQQSDQLLGAFSFRFVGSSATAVVAGTFCYDTANVTINKISSGGSLPIAIGAAGDGRLTISFAQVPVGASITGWVKQL</sequence>
<evidence type="ECO:0000313" key="4">
    <source>
        <dbReference type="EMBL" id="AJQ21023.1"/>
    </source>
</evidence>
<evidence type="ECO:0000256" key="2">
    <source>
        <dbReference type="ARBA" id="ARBA00022844"/>
    </source>
</evidence>
<keyword evidence="2" id="KW-0946">Virion</keyword>
<dbReference type="GeneID" id="24366755"/>
<reference evidence="4 5" key="1">
    <citation type="journal article" date="2015" name="Genome Announc.">
        <title>Genome Sequence of Salmonella enterica Phage Det7.</title>
        <authorList>
            <person name="Casjens S.R."/>
            <person name="Jacobs-Sera D."/>
            <person name="Hatfull G.F."/>
            <person name="Hendrix R.W."/>
        </authorList>
    </citation>
    <scope>NUCLEOTIDE SEQUENCE [LARGE SCALE GENOMIC DNA]</scope>
</reference>
<dbReference type="InterPro" id="IPR012334">
    <property type="entry name" value="Pectin_lyas_fold"/>
</dbReference>
<evidence type="ECO:0000259" key="3">
    <source>
        <dbReference type="Pfam" id="PF18668"/>
    </source>
</evidence>
<protein>
    <submittedName>
        <fullName evidence="4">Tailspike</fullName>
    </submittedName>
</protein>
<dbReference type="SMR" id="A0A0C5Q3P9"/>
<dbReference type="InterPro" id="IPR040775">
    <property type="entry name" value="Tail_spike_N"/>
</dbReference>
<evidence type="ECO:0000256" key="1">
    <source>
        <dbReference type="ARBA" id="ARBA00004328"/>
    </source>
</evidence>
<feature type="domain" description="Tail spike TSP1/Gp66 N-terminal" evidence="3">
    <location>
        <begin position="92"/>
        <end position="151"/>
    </location>
</feature>
<dbReference type="GO" id="GO:0019058">
    <property type="term" value="P:viral life cycle"/>
    <property type="evidence" value="ECO:0007669"/>
    <property type="project" value="UniProtKB-ARBA"/>
</dbReference>
<accession>A0A0C5Q3P9</accession>
<comment type="subcellular location">
    <subcellularLocation>
        <location evidence="1">Virion</location>
    </subcellularLocation>
</comment>
<keyword evidence="5" id="KW-1185">Reference proteome</keyword>
<dbReference type="GO" id="GO:0044423">
    <property type="term" value="C:virion component"/>
    <property type="evidence" value="ECO:0007669"/>
    <property type="project" value="UniProtKB-KW"/>
</dbReference>
<dbReference type="Proteomes" id="UP000032405">
    <property type="component" value="Segment"/>
</dbReference>
<organism evidence="4 5">
    <name type="scientific">Salmonella phage Det7</name>
    <dbReference type="NCBI Taxonomy" id="454798"/>
    <lineage>
        <taxon>Viruses</taxon>
        <taxon>Duplodnaviria</taxon>
        <taxon>Heunggongvirae</taxon>
        <taxon>Uroviricota</taxon>
        <taxon>Caudoviricetes</taxon>
        <taxon>Pantevenvirales</taxon>
        <taxon>Ackermannviridae</taxon>
        <taxon>Cvivirinae</taxon>
        <taxon>Kuttervirus</taxon>
        <taxon>Kuttervirus Det7</taxon>
    </lineage>
</organism>
<dbReference type="Gene3D" id="2.10.10.80">
    <property type="match status" value="1"/>
</dbReference>
<dbReference type="RefSeq" id="YP_009140381.1">
    <property type="nucleotide sequence ID" value="NC_027119.1"/>
</dbReference>
<dbReference type="Gene3D" id="2.160.20.10">
    <property type="entry name" value="Single-stranded right-handed beta-helix, Pectin lyase-like"/>
    <property type="match status" value="1"/>
</dbReference>
<dbReference type="Pfam" id="PF18668">
    <property type="entry name" value="Tail_spike_N"/>
    <property type="match status" value="1"/>
</dbReference>
<evidence type="ECO:0000313" key="5">
    <source>
        <dbReference type="Proteomes" id="UP000032405"/>
    </source>
</evidence>
<name>A0A0C5Q3P9_9CAUD</name>
<gene>
    <name evidence="4" type="primary">209</name>
    <name evidence="4" type="ORF">DET7_209</name>
</gene>